<feature type="compositionally biased region" description="Basic residues" evidence="4">
    <location>
        <begin position="520"/>
        <end position="529"/>
    </location>
</feature>
<organism evidence="6 7">
    <name type="scientific">Cupriavidus plantarum</name>
    <dbReference type="NCBI Taxonomy" id="942865"/>
    <lineage>
        <taxon>Bacteria</taxon>
        <taxon>Pseudomonadati</taxon>
        <taxon>Pseudomonadota</taxon>
        <taxon>Betaproteobacteria</taxon>
        <taxon>Burkholderiales</taxon>
        <taxon>Burkholderiaceae</taxon>
        <taxon>Cupriavidus</taxon>
    </lineage>
</organism>
<dbReference type="InterPro" id="IPR010998">
    <property type="entry name" value="Integrase_recombinase_N"/>
</dbReference>
<evidence type="ECO:0000259" key="5">
    <source>
        <dbReference type="PROSITE" id="PS51900"/>
    </source>
</evidence>
<evidence type="ECO:0000256" key="1">
    <source>
        <dbReference type="ARBA" id="ARBA00022908"/>
    </source>
</evidence>
<accession>A0A316ERC0</accession>
<dbReference type="PROSITE" id="PS51900">
    <property type="entry name" value="CB"/>
    <property type="match status" value="1"/>
</dbReference>
<protein>
    <submittedName>
        <fullName evidence="6">Putative integrase protein</fullName>
    </submittedName>
</protein>
<feature type="compositionally biased region" description="Low complexity" evidence="4">
    <location>
        <begin position="347"/>
        <end position="357"/>
    </location>
</feature>
<dbReference type="EMBL" id="QGGT01000005">
    <property type="protein sequence ID" value="PWK33098.1"/>
    <property type="molecule type" value="Genomic_DNA"/>
</dbReference>
<feature type="region of interest" description="Disordered" evidence="4">
    <location>
        <begin position="509"/>
        <end position="529"/>
    </location>
</feature>
<feature type="region of interest" description="Disordered" evidence="4">
    <location>
        <begin position="335"/>
        <end position="369"/>
    </location>
</feature>
<evidence type="ECO:0000313" key="7">
    <source>
        <dbReference type="Proteomes" id="UP000245754"/>
    </source>
</evidence>
<evidence type="ECO:0000256" key="4">
    <source>
        <dbReference type="SAM" id="MobiDB-lite"/>
    </source>
</evidence>
<evidence type="ECO:0000256" key="2">
    <source>
        <dbReference type="ARBA" id="ARBA00023125"/>
    </source>
</evidence>
<evidence type="ECO:0000256" key="3">
    <source>
        <dbReference type="PROSITE-ProRule" id="PRU01248"/>
    </source>
</evidence>
<dbReference type="AlphaFoldDB" id="A0A316ERC0"/>
<keyword evidence="1" id="KW-0229">DNA integration</keyword>
<dbReference type="RefSeq" id="WP_109584769.1">
    <property type="nucleotide sequence ID" value="NZ_QGGT01000005.1"/>
</dbReference>
<dbReference type="GO" id="GO:0003677">
    <property type="term" value="F:DNA binding"/>
    <property type="evidence" value="ECO:0007669"/>
    <property type="project" value="UniProtKB-UniRule"/>
</dbReference>
<dbReference type="InterPro" id="IPR044068">
    <property type="entry name" value="CB"/>
</dbReference>
<dbReference type="Pfam" id="PF12482">
    <property type="entry name" value="DUF3701"/>
    <property type="match status" value="1"/>
</dbReference>
<evidence type="ECO:0000313" key="6">
    <source>
        <dbReference type="EMBL" id="PWK33098.1"/>
    </source>
</evidence>
<dbReference type="Gene3D" id="1.10.150.130">
    <property type="match status" value="1"/>
</dbReference>
<keyword evidence="7" id="KW-1185">Reference proteome</keyword>
<dbReference type="InterPro" id="IPR022169">
    <property type="entry name" value="DUF3701"/>
</dbReference>
<keyword evidence="2 3" id="KW-0238">DNA-binding</keyword>
<feature type="domain" description="Core-binding (CB)" evidence="5">
    <location>
        <begin position="228"/>
        <end position="332"/>
    </location>
</feature>
<dbReference type="GO" id="GO:0015074">
    <property type="term" value="P:DNA integration"/>
    <property type="evidence" value="ECO:0007669"/>
    <property type="project" value="UniProtKB-KW"/>
</dbReference>
<dbReference type="Proteomes" id="UP000245754">
    <property type="component" value="Unassembled WGS sequence"/>
</dbReference>
<proteinExistence type="predicted"/>
<name>A0A316ERC0_9BURK</name>
<sequence>MSEDRDTLAATKLTRTEFAVVRAYAQGMRPVDIANRYLVDPDDDDVLTEAQAIVRILALRDRLVQFALQHDRPDIADMFEALRGRSDVGMTRRVDALSSLEQLGQGRPQQTHEVGLWFGPSLARRLTAAGLLRIADLTALANRRGSSWWRAVPRLGPKSADTITRWLIQQGSFDGPRSVGWVRPYVKPPLSAPPRKPLRGMPLARGMAYPVPLEHMRPAVHVSQEALHADVQWVRQWLARPGLQPHTFKSYRREAERLLLWLASQGRTLAGIDSEMLIRYAAFLQDPQPAAFWCGPAGARDAEYWRPFEGPLSPASQQAALRVVRALTRAAYRDGRVAVQPSPPATPSATPRATAHPEPNDDGEEESGSALLTAQTIAEFLDWLVRQADVSGRAAPCDPLLADRRRVALVAAHLVRHGARLGQIAAWRCRDSVPVSDDTESAVGGALAAHWNARGIDARTMPEAPLLAPLHVPHTGRAAARHAAGSLNGYSPSGLDQLLRGAWKDYARECGGPQPPFTPRKLRLGRVGD</sequence>
<comment type="caution">
    <text evidence="6">The sequence shown here is derived from an EMBL/GenBank/DDBJ whole genome shotgun (WGS) entry which is preliminary data.</text>
</comment>
<reference evidence="6 7" key="1">
    <citation type="submission" date="2018-05" db="EMBL/GenBank/DDBJ databases">
        <title>Genomic Encyclopedia of Type Strains, Phase IV (KMG-V): Genome sequencing to study the core and pangenomes of soil and plant-associated prokaryotes.</title>
        <authorList>
            <person name="Whitman W."/>
        </authorList>
    </citation>
    <scope>NUCLEOTIDE SEQUENCE [LARGE SCALE GENOMIC DNA]</scope>
    <source>
        <strain evidence="6 7">SLV-132</strain>
    </source>
</reference>
<gene>
    <name evidence="6" type="ORF">C7419_10592</name>
</gene>